<evidence type="ECO:0000313" key="2">
    <source>
        <dbReference type="EMBL" id="BCJ87848.1"/>
    </source>
</evidence>
<dbReference type="AlphaFoldDB" id="A0A7I8DCG3"/>
<dbReference type="KEGG" id="eff:skT53_28330"/>
<gene>
    <name evidence="2" type="ORF">skT53_28330</name>
</gene>
<dbReference type="Proteomes" id="UP000593802">
    <property type="component" value="Chromosome"/>
</dbReference>
<keyword evidence="3" id="KW-1185">Reference proteome</keyword>
<organism evidence="2 3">
    <name type="scientific">Effusibacillus dendaii</name>
    <dbReference type="NCBI Taxonomy" id="2743772"/>
    <lineage>
        <taxon>Bacteria</taxon>
        <taxon>Bacillati</taxon>
        <taxon>Bacillota</taxon>
        <taxon>Bacilli</taxon>
        <taxon>Bacillales</taxon>
        <taxon>Alicyclobacillaceae</taxon>
        <taxon>Effusibacillus</taxon>
    </lineage>
</organism>
<evidence type="ECO:0000313" key="3">
    <source>
        <dbReference type="Proteomes" id="UP000593802"/>
    </source>
</evidence>
<dbReference type="Pfam" id="PF01385">
    <property type="entry name" value="OrfB_IS605"/>
    <property type="match status" value="1"/>
</dbReference>
<proteinExistence type="predicted"/>
<reference evidence="2 3" key="1">
    <citation type="submission" date="2020-08" db="EMBL/GenBank/DDBJ databases">
        <title>Complete Genome Sequence of Effusibacillus dendaii Strain skT53, Isolated from Farmland soil.</title>
        <authorList>
            <person name="Konishi T."/>
            <person name="Kawasaki H."/>
        </authorList>
    </citation>
    <scope>NUCLEOTIDE SEQUENCE [LARGE SCALE GENOMIC DNA]</scope>
    <source>
        <strain evidence="3">skT53</strain>
    </source>
</reference>
<protein>
    <recommendedName>
        <fullName evidence="1">Probable transposase IS891/IS1136/IS1341 domain-containing protein</fullName>
    </recommendedName>
</protein>
<dbReference type="NCBIfam" id="NF040570">
    <property type="entry name" value="guided_TnpB"/>
    <property type="match status" value="1"/>
</dbReference>
<sequence length="149" mass="17114">MKLPKLGLVKFSKSREAEGRILSATIRRNPTGKYFISILCEVEIQPLPSPDSAIGIDLGITHFATLSIGDKIDNPKYLRKYEKQLAKWQRILSRRQKGGSNREKARLKVARLHEAIRNCRHDFLHKLSTRLVQENQLIGIENLQVENMI</sequence>
<dbReference type="EMBL" id="AP023366">
    <property type="protein sequence ID" value="BCJ87848.1"/>
    <property type="molecule type" value="Genomic_DNA"/>
</dbReference>
<name>A0A7I8DCG3_9BACL</name>
<accession>A0A7I8DCG3</accession>
<evidence type="ECO:0000259" key="1">
    <source>
        <dbReference type="Pfam" id="PF01385"/>
    </source>
</evidence>
<dbReference type="InterPro" id="IPR001959">
    <property type="entry name" value="Transposase"/>
</dbReference>
<feature type="domain" description="Probable transposase IS891/IS1136/IS1341" evidence="1">
    <location>
        <begin position="37"/>
        <end position="148"/>
    </location>
</feature>